<comment type="caution">
    <text evidence="2">The sequence shown here is derived from an EMBL/GenBank/DDBJ whole genome shotgun (WGS) entry which is preliminary data.</text>
</comment>
<dbReference type="EMBL" id="BGPR01003502">
    <property type="protein sequence ID" value="GBM88937.1"/>
    <property type="molecule type" value="Genomic_DNA"/>
</dbReference>
<protein>
    <recommendedName>
        <fullName evidence="1">Endonuclease/exonuclease/phosphatase domain-containing protein</fullName>
    </recommendedName>
</protein>
<reference evidence="2 3" key="1">
    <citation type="journal article" date="2019" name="Sci. Rep.">
        <title>Orb-weaving spider Araneus ventricosus genome elucidates the spidroin gene catalogue.</title>
        <authorList>
            <person name="Kono N."/>
            <person name="Nakamura H."/>
            <person name="Ohtoshi R."/>
            <person name="Moran D.A.P."/>
            <person name="Shinohara A."/>
            <person name="Yoshida Y."/>
            <person name="Fujiwara M."/>
            <person name="Mori M."/>
            <person name="Tomita M."/>
            <person name="Arakawa K."/>
        </authorList>
    </citation>
    <scope>NUCLEOTIDE SEQUENCE [LARGE SCALE GENOMIC DNA]</scope>
</reference>
<keyword evidence="3" id="KW-1185">Reference proteome</keyword>
<dbReference type="AlphaFoldDB" id="A0A4Y2JG01"/>
<dbReference type="OrthoDB" id="6436798at2759"/>
<evidence type="ECO:0000259" key="1">
    <source>
        <dbReference type="Pfam" id="PF03372"/>
    </source>
</evidence>
<gene>
    <name evidence="2" type="ORF">AVEN_146631_1</name>
</gene>
<dbReference type="Gene3D" id="3.60.10.10">
    <property type="entry name" value="Endonuclease/exonuclease/phosphatase"/>
    <property type="match status" value="1"/>
</dbReference>
<feature type="domain" description="Endonuclease/exonuclease/phosphatase" evidence="1">
    <location>
        <begin position="18"/>
        <end position="101"/>
    </location>
</feature>
<dbReference type="Proteomes" id="UP000499080">
    <property type="component" value="Unassembled WGS sequence"/>
</dbReference>
<dbReference type="GO" id="GO:0003824">
    <property type="term" value="F:catalytic activity"/>
    <property type="evidence" value="ECO:0007669"/>
    <property type="project" value="InterPro"/>
</dbReference>
<name>A0A4Y2JG01_ARAVE</name>
<accession>A0A4Y2JG01</accession>
<dbReference type="Pfam" id="PF03372">
    <property type="entry name" value="Exo_endo_phos"/>
    <property type="match status" value="1"/>
</dbReference>
<proteinExistence type="predicted"/>
<evidence type="ECO:0000313" key="2">
    <source>
        <dbReference type="EMBL" id="GBM88937.1"/>
    </source>
</evidence>
<organism evidence="2 3">
    <name type="scientific">Araneus ventricosus</name>
    <name type="common">Orbweaver spider</name>
    <name type="synonym">Epeira ventricosa</name>
    <dbReference type="NCBI Taxonomy" id="182803"/>
    <lineage>
        <taxon>Eukaryota</taxon>
        <taxon>Metazoa</taxon>
        <taxon>Ecdysozoa</taxon>
        <taxon>Arthropoda</taxon>
        <taxon>Chelicerata</taxon>
        <taxon>Arachnida</taxon>
        <taxon>Araneae</taxon>
        <taxon>Araneomorphae</taxon>
        <taxon>Entelegynae</taxon>
        <taxon>Araneoidea</taxon>
        <taxon>Araneidae</taxon>
        <taxon>Araneus</taxon>
    </lineage>
</organism>
<dbReference type="InterPro" id="IPR036691">
    <property type="entry name" value="Endo/exonu/phosph_ase_sf"/>
</dbReference>
<sequence>MPTGTFNNSSCNNLQIFSWNAGGIKGKFRELKYFIDEKQPDIVALQETHLNPGVKLSIPNYTTYRNDRMTHRGGGTALLIKNSINHHPTPVFTSTFENTSVSIDLPNNNRFTISSIYRPPMGGLTPKI</sequence>
<dbReference type="InterPro" id="IPR005135">
    <property type="entry name" value="Endo/exonuclease/phosphatase"/>
</dbReference>
<dbReference type="SUPFAM" id="SSF56219">
    <property type="entry name" value="DNase I-like"/>
    <property type="match status" value="1"/>
</dbReference>
<evidence type="ECO:0000313" key="3">
    <source>
        <dbReference type="Proteomes" id="UP000499080"/>
    </source>
</evidence>